<proteinExistence type="predicted"/>
<name>A0AB35S762_BIFLN</name>
<gene>
    <name evidence="1" type="ORF">RS890_05240</name>
</gene>
<dbReference type="Proteomes" id="UP001277803">
    <property type="component" value="Unassembled WGS sequence"/>
</dbReference>
<dbReference type="Gene3D" id="3.40.190.10">
    <property type="entry name" value="Periplasmic binding protein-like II"/>
    <property type="match status" value="1"/>
</dbReference>
<evidence type="ECO:0000313" key="1">
    <source>
        <dbReference type="EMBL" id="MDW3126510.1"/>
    </source>
</evidence>
<accession>A0AB35S762</accession>
<protein>
    <submittedName>
        <fullName evidence="1">Uncharacterized protein</fullName>
    </submittedName>
</protein>
<evidence type="ECO:0000313" key="2">
    <source>
        <dbReference type="Proteomes" id="UP001277803"/>
    </source>
</evidence>
<reference evidence="1" key="1">
    <citation type="submission" date="2023-10" db="EMBL/GenBank/DDBJ databases">
        <title>Rapid discrimination of Bifidobacterium longum Subspecies based on MALDI-TOF MS and Machine Learning.</title>
        <authorList>
            <person name="Chen J."/>
        </authorList>
    </citation>
    <scope>NUCLEOTIDE SEQUENCE</scope>
    <source>
        <strain evidence="1">YGMCC0039</strain>
    </source>
</reference>
<dbReference type="RefSeq" id="WP_144169492.1">
    <property type="nucleotide sequence ID" value="NZ_CACRSV010000020.1"/>
</dbReference>
<dbReference type="EMBL" id="JAWLRA010000012">
    <property type="protein sequence ID" value="MDW3126510.1"/>
    <property type="molecule type" value="Genomic_DNA"/>
</dbReference>
<sequence>MLKAEPLWDNRYMLPKAGSYLTVTYANWLGKILAASYPADKGLWKVTLPPGYFDPSQVQTSEIGGSTLAMSAGLPEIRQKAALTFMRWFQLSPASIELRAPGGVSAAAGYVEDLTRRGTIDPYFDQPIYDVYAKSAARVNRDWDNLPFYSQLDAEFTRLIIPTLRPGGHSADLLPEWEARLKRYAVSQGFTVN</sequence>
<dbReference type="SUPFAM" id="SSF53850">
    <property type="entry name" value="Periplasmic binding protein-like II"/>
    <property type="match status" value="1"/>
</dbReference>
<dbReference type="AlphaFoldDB" id="A0AB35S762"/>
<comment type="caution">
    <text evidence="1">The sequence shown here is derived from an EMBL/GenBank/DDBJ whole genome shotgun (WGS) entry which is preliminary data.</text>
</comment>
<organism evidence="1 2">
    <name type="scientific">Bifidobacterium longum</name>
    <dbReference type="NCBI Taxonomy" id="216816"/>
    <lineage>
        <taxon>Bacteria</taxon>
        <taxon>Bacillati</taxon>
        <taxon>Actinomycetota</taxon>
        <taxon>Actinomycetes</taxon>
        <taxon>Bifidobacteriales</taxon>
        <taxon>Bifidobacteriaceae</taxon>
        <taxon>Bifidobacterium</taxon>
    </lineage>
</organism>